<dbReference type="Proteomes" id="UP000789920">
    <property type="component" value="Unassembled WGS sequence"/>
</dbReference>
<sequence length="266" mass="29430">IQSNKEEINLNETADDDVTLSSHNNTKSTIEKEITNDVTIVSSSSESQCEVKQTDDSIGDQVIDNVPKAFVVDTSDKIEKMFVTDNDPAHKIVANEAVTENITHDNQDTEIDQKLESEISIKNESFPNLVHDDSNIFKTKKVHESQTHEDSLTTELSKIHEHSIPTPDLIDDPTTTSDSLVNNTNGEEPTTSDSLVNNTNGEEPTTFDNLVNNTTGEKPTTSDSLVNNTNGEEPYEKKIGNSYETIFKETNDETTAMHKISLIDSS</sequence>
<evidence type="ECO:0000313" key="1">
    <source>
        <dbReference type="EMBL" id="CAG8839023.1"/>
    </source>
</evidence>
<reference evidence="1" key="1">
    <citation type="submission" date="2021-06" db="EMBL/GenBank/DDBJ databases">
        <authorList>
            <person name="Kallberg Y."/>
            <person name="Tangrot J."/>
            <person name="Rosling A."/>
        </authorList>
    </citation>
    <scope>NUCLEOTIDE SEQUENCE</scope>
    <source>
        <strain evidence="1">MA461A</strain>
    </source>
</reference>
<proteinExistence type="predicted"/>
<dbReference type="EMBL" id="CAJVQC010122299">
    <property type="protein sequence ID" value="CAG8839023.1"/>
    <property type="molecule type" value="Genomic_DNA"/>
</dbReference>
<evidence type="ECO:0000313" key="2">
    <source>
        <dbReference type="Proteomes" id="UP000789920"/>
    </source>
</evidence>
<feature type="non-terminal residue" evidence="1">
    <location>
        <position position="266"/>
    </location>
</feature>
<protein>
    <submittedName>
        <fullName evidence="1">29932_t:CDS:1</fullName>
    </submittedName>
</protein>
<comment type="caution">
    <text evidence="1">The sequence shown here is derived from an EMBL/GenBank/DDBJ whole genome shotgun (WGS) entry which is preliminary data.</text>
</comment>
<name>A0ACA9SHY8_9GLOM</name>
<accession>A0ACA9SHY8</accession>
<keyword evidence="2" id="KW-1185">Reference proteome</keyword>
<feature type="non-terminal residue" evidence="1">
    <location>
        <position position="1"/>
    </location>
</feature>
<organism evidence="1 2">
    <name type="scientific">Racocetra persica</name>
    <dbReference type="NCBI Taxonomy" id="160502"/>
    <lineage>
        <taxon>Eukaryota</taxon>
        <taxon>Fungi</taxon>
        <taxon>Fungi incertae sedis</taxon>
        <taxon>Mucoromycota</taxon>
        <taxon>Glomeromycotina</taxon>
        <taxon>Glomeromycetes</taxon>
        <taxon>Diversisporales</taxon>
        <taxon>Gigasporaceae</taxon>
        <taxon>Racocetra</taxon>
    </lineage>
</organism>
<gene>
    <name evidence="1" type="ORF">RPERSI_LOCUS30889</name>
</gene>